<dbReference type="EMBL" id="AWQU01000083">
    <property type="protein sequence ID" value="KFB07431.1"/>
    <property type="molecule type" value="Genomic_DNA"/>
</dbReference>
<comment type="caution">
    <text evidence="1">The sequence shown here is derived from an EMBL/GenBank/DDBJ whole genome shotgun (WGS) entry which is preliminary data.</text>
</comment>
<dbReference type="RefSeq" id="WP_004025202.1">
    <property type="nucleotide sequence ID" value="NZ_AWQU01000083.1"/>
</dbReference>
<dbReference type="Gene3D" id="3.30.420.40">
    <property type="match status" value="2"/>
</dbReference>
<dbReference type="Proteomes" id="UP000028523">
    <property type="component" value="Unassembled WGS sequence"/>
</dbReference>
<dbReference type="GO" id="GO:0051301">
    <property type="term" value="P:cell division"/>
    <property type="evidence" value="ECO:0007669"/>
    <property type="project" value="UniProtKB-KW"/>
</dbReference>
<accession>A0A084U395</accession>
<dbReference type="GeneID" id="96866971"/>
<gene>
    <name evidence="1" type="primary">ftsA</name>
    <name evidence="1" type="ORF">P271_265</name>
</gene>
<reference evidence="1 2" key="1">
    <citation type="journal article" date="2014" name="PLoS ONE">
        <title>Reduction of Hydrogen Peroxide Accumulation and Toxicity by a Catalase from Mycoplasma iowae.</title>
        <authorList>
            <person name="Pritchard R.E."/>
            <person name="Prassinos A.J."/>
            <person name="Osborne J.D."/>
            <person name="Raviv Z."/>
            <person name="Balish M.F."/>
        </authorList>
    </citation>
    <scope>NUCLEOTIDE SEQUENCE [LARGE SCALE GENOMIC DNA]</scope>
    <source>
        <strain evidence="1 2">DK-CPA</strain>
    </source>
</reference>
<keyword evidence="2" id="KW-1185">Reference proteome</keyword>
<dbReference type="AlphaFoldDB" id="A0A084U395"/>
<organism evidence="1 2">
    <name type="scientific">Malacoplasma iowae DK-CPA</name>
    <dbReference type="NCBI Taxonomy" id="1394179"/>
    <lineage>
        <taxon>Bacteria</taxon>
        <taxon>Bacillati</taxon>
        <taxon>Mycoplasmatota</taxon>
        <taxon>Mycoplasmoidales</taxon>
        <taxon>Mycoplasmoidaceae</taxon>
        <taxon>Malacoplasma</taxon>
    </lineage>
</organism>
<keyword evidence="1" id="KW-0132">Cell division</keyword>
<dbReference type="Gene3D" id="3.30.1490.300">
    <property type="match status" value="1"/>
</dbReference>
<evidence type="ECO:0000313" key="2">
    <source>
        <dbReference type="Proteomes" id="UP000028523"/>
    </source>
</evidence>
<evidence type="ECO:0000313" key="1">
    <source>
        <dbReference type="EMBL" id="KFB07431.1"/>
    </source>
</evidence>
<name>A0A084U395_MALIO</name>
<keyword evidence="1" id="KW-0131">Cell cycle</keyword>
<sequence>MKNTYTVISFGNYETKILVCNYINNKLFPVYKTSFLTNNCIDNSVVTDTELLAEIINNYIKEMPIPIEETRLIFNIPVKSIVIKNHNTDEMLINGNLNSALWDKITKNIGPFIQFENKKEFNRKFYRWEADGIEYSEPPIDKKIKRLVASMKSYFVDVNLLKSYYEVFYKLNLKNTYGVTCDSFVIHEMFLHESRKNKLLLNIGHIESSIEFFRNSILFQQIKIPFGIKDLTSKICDAANIPEDVAINLLKIYRDVSKVDVNLPLINHFKQRFSDYTQTLIYDINKFIKTWLDDLVKHLNKSIDFLTSYGFVADEMYIYSSTDIFDSWINKIKTKLSQYMDIIRLESKMIGVQEPKFISLIASILHVIDKKQ</sequence>
<proteinExistence type="predicted"/>
<protein>
    <submittedName>
        <fullName evidence="1">Cell division ATPase FtsA</fullName>
    </submittedName>
</protein>